<dbReference type="Pfam" id="PF00472">
    <property type="entry name" value="RF-1"/>
    <property type="match status" value="1"/>
</dbReference>
<reference evidence="4" key="1">
    <citation type="submission" date="2021-08" db="EMBL/GenBank/DDBJ databases">
        <title>Hoeflea bacterium WL0058 sp. nov., isolated from the sediment.</title>
        <authorList>
            <person name="Wang L."/>
            <person name="Zhang D."/>
        </authorList>
    </citation>
    <scope>NUCLEOTIDE SEQUENCE</scope>
    <source>
        <strain evidence="4">WL0058</strain>
    </source>
</reference>
<feature type="region of interest" description="Disordered" evidence="2">
    <location>
        <begin position="175"/>
        <end position="194"/>
    </location>
</feature>
<dbReference type="Gene3D" id="3.30.160.20">
    <property type="match status" value="1"/>
</dbReference>
<sequence>MISLLVTSGDGPSECRLAVAHVVRRIGVEAKADGVTCAIELPDGADVRHPPSALVQLKGRKAREFASRWTGTIRWTVKSPFRPHHKRRNWFVGVSTLDTGPEIATGLQSDEIRFETFRAGGPGGQHQNTTDSAVRATHEPTGISVVSRDQRSQHRNREVAVERLSARLALRALHRSQQAGASRNQRHKELERGNPVRCFKGERFQEV</sequence>
<name>A0AAE2ZK83_9HYPH</name>
<dbReference type="NCBIfam" id="TIGR03072">
    <property type="entry name" value="release_prfH"/>
    <property type="match status" value="1"/>
</dbReference>
<evidence type="ECO:0000256" key="2">
    <source>
        <dbReference type="SAM" id="MobiDB-lite"/>
    </source>
</evidence>
<evidence type="ECO:0000313" key="4">
    <source>
        <dbReference type="EMBL" id="MBW8637721.1"/>
    </source>
</evidence>
<accession>A0AAE2ZK83</accession>
<dbReference type="PANTHER" id="PTHR43804:SF9">
    <property type="entry name" value="PEPTIDE CHAIN RELEASE FACTOR HOMOLOG-RELATED"/>
    <property type="match status" value="1"/>
</dbReference>
<feature type="domain" description="Prokaryotic-type class I peptide chain release factors" evidence="3">
    <location>
        <begin position="104"/>
        <end position="191"/>
    </location>
</feature>
<dbReference type="InterPro" id="IPR000352">
    <property type="entry name" value="Pep_chain_release_fac_I"/>
</dbReference>
<protein>
    <submittedName>
        <fullName evidence="4">Peptide chain release factor H</fullName>
    </submittedName>
</protein>
<proteinExistence type="inferred from homology"/>
<dbReference type="SUPFAM" id="SSF75620">
    <property type="entry name" value="Release factor"/>
    <property type="match status" value="1"/>
</dbReference>
<dbReference type="PANTHER" id="PTHR43804">
    <property type="entry name" value="LD18447P"/>
    <property type="match status" value="1"/>
</dbReference>
<organism evidence="4 5">
    <name type="scientific">Flavimaribacter sediminis</name>
    <dbReference type="NCBI Taxonomy" id="2865987"/>
    <lineage>
        <taxon>Bacteria</taxon>
        <taxon>Pseudomonadati</taxon>
        <taxon>Pseudomonadota</taxon>
        <taxon>Alphaproteobacteria</taxon>
        <taxon>Hyphomicrobiales</taxon>
        <taxon>Rhizobiaceae</taxon>
        <taxon>Flavimaribacter</taxon>
    </lineage>
</organism>
<dbReference type="Proteomes" id="UP001196509">
    <property type="component" value="Unassembled WGS sequence"/>
</dbReference>
<dbReference type="InterPro" id="IPR050057">
    <property type="entry name" value="Prokaryotic/Mito_RF"/>
</dbReference>
<dbReference type="GO" id="GO:0003747">
    <property type="term" value="F:translation release factor activity"/>
    <property type="evidence" value="ECO:0007669"/>
    <property type="project" value="InterPro"/>
</dbReference>
<dbReference type="AlphaFoldDB" id="A0AAE2ZK83"/>
<evidence type="ECO:0000259" key="3">
    <source>
        <dbReference type="Pfam" id="PF00472"/>
    </source>
</evidence>
<keyword evidence="5" id="KW-1185">Reference proteome</keyword>
<evidence type="ECO:0000256" key="1">
    <source>
        <dbReference type="ARBA" id="ARBA00010835"/>
    </source>
</evidence>
<dbReference type="EMBL" id="JAICBX010000002">
    <property type="protein sequence ID" value="MBW8637721.1"/>
    <property type="molecule type" value="Genomic_DNA"/>
</dbReference>
<comment type="caution">
    <text evidence="4">The sequence shown here is derived from an EMBL/GenBank/DDBJ whole genome shotgun (WGS) entry which is preliminary data.</text>
</comment>
<evidence type="ECO:0000313" key="5">
    <source>
        <dbReference type="Proteomes" id="UP001196509"/>
    </source>
</evidence>
<comment type="similarity">
    <text evidence="1">Belongs to the prokaryotic/mitochondrial release factor family.</text>
</comment>
<dbReference type="InterPro" id="IPR045853">
    <property type="entry name" value="Pep_chain_release_fac_I_sf"/>
</dbReference>
<gene>
    <name evidence="4" type="primary">prfH</name>
    <name evidence="4" type="ORF">K1W69_11030</name>
</gene>
<dbReference type="InterPro" id="IPR017509">
    <property type="entry name" value="PrfH"/>
</dbReference>
<dbReference type="Gene3D" id="3.30.70.1660">
    <property type="match status" value="1"/>
</dbReference>